<evidence type="ECO:0000256" key="1">
    <source>
        <dbReference type="SAM" id="SignalP"/>
    </source>
</evidence>
<dbReference type="eggNOG" id="ENOG502SVI7">
    <property type="taxonomic scope" value="Eukaryota"/>
</dbReference>
<organism evidence="2 3">
    <name type="scientific">Thalassiosira pseudonana</name>
    <name type="common">Marine diatom</name>
    <name type="synonym">Cyclotella nana</name>
    <dbReference type="NCBI Taxonomy" id="35128"/>
    <lineage>
        <taxon>Eukaryota</taxon>
        <taxon>Sar</taxon>
        <taxon>Stramenopiles</taxon>
        <taxon>Ochrophyta</taxon>
        <taxon>Bacillariophyta</taxon>
        <taxon>Coscinodiscophyceae</taxon>
        <taxon>Thalassiosirophycidae</taxon>
        <taxon>Thalassiosirales</taxon>
        <taxon>Thalassiosiraceae</taxon>
        <taxon>Thalassiosira</taxon>
    </lineage>
</organism>
<dbReference type="GeneID" id="7443081"/>
<dbReference type="OMA" id="GIQHTKG"/>
<dbReference type="PaxDb" id="35128-Thaps2684"/>
<proteinExistence type="predicted"/>
<sequence>MAVQSLVKALRLPCLVMLASAFTAKPTPTAQTCRFVPPLFVGTSLGRASTSTGHTEYDTTGTLPSHATFPTTMVPLSRPPLLLLKSSSPLISKDGCDLLSRYFEQRTTNEQESQKAEMLLQEVHSVINTVTNCPHHQGEMTKPRYVKYIPKLVDKGLFLDALLPDGLHVDTNNGKLFRHITAILYLTTNKDGFIDDYRSDGNLTLVAGRVYTLWKNIGIQHTKGDVALDGPELEKASLGIFYRENKQYIHDISDQFLYNNHQYKGLRVMPEEGHLIYFHNVGGDGMADPTSFHGGEEIAVLSSEHDFDLATVGHKSILVFFKEIPVEKITGVGSFASEVQKARSWTKSTYY</sequence>
<dbReference type="AlphaFoldDB" id="B8BV26"/>
<dbReference type="Proteomes" id="UP000001449">
    <property type="component" value="Chromosome 2"/>
</dbReference>
<dbReference type="RefSeq" id="XP_002287420.1">
    <property type="nucleotide sequence ID" value="XM_002287384.1"/>
</dbReference>
<keyword evidence="1" id="KW-0732">Signal</keyword>
<feature type="chain" id="PRO_5002868682" description="Prolyl 4-hydroxylase alpha subunit domain-containing protein" evidence="1">
    <location>
        <begin position="22"/>
        <end position="351"/>
    </location>
</feature>
<dbReference type="KEGG" id="tps:THAPSDRAFT_2684"/>
<protein>
    <recommendedName>
        <fullName evidence="4">Prolyl 4-hydroxylase alpha subunit domain-containing protein</fullName>
    </recommendedName>
</protein>
<evidence type="ECO:0000313" key="2">
    <source>
        <dbReference type="EMBL" id="EED94863.1"/>
    </source>
</evidence>
<dbReference type="EMBL" id="CM000639">
    <property type="protein sequence ID" value="EED94863.1"/>
    <property type="molecule type" value="Genomic_DNA"/>
</dbReference>
<name>B8BV26_THAPS</name>
<accession>B8BV26</accession>
<dbReference type="HOGENOM" id="CLU_791074_0_0_1"/>
<dbReference type="InParanoid" id="B8BV26"/>
<evidence type="ECO:0008006" key="4">
    <source>
        <dbReference type="Google" id="ProtNLM"/>
    </source>
</evidence>
<evidence type="ECO:0000313" key="3">
    <source>
        <dbReference type="Proteomes" id="UP000001449"/>
    </source>
</evidence>
<gene>
    <name evidence="2" type="ORF">THAPSDRAFT_2684</name>
</gene>
<dbReference type="Gene3D" id="2.60.120.620">
    <property type="entry name" value="q2cbj1_9rhob like domain"/>
    <property type="match status" value="1"/>
</dbReference>
<reference evidence="2 3" key="2">
    <citation type="journal article" date="2008" name="Nature">
        <title>The Phaeodactylum genome reveals the evolutionary history of diatom genomes.</title>
        <authorList>
            <person name="Bowler C."/>
            <person name="Allen A.E."/>
            <person name="Badger J.H."/>
            <person name="Grimwood J."/>
            <person name="Jabbari K."/>
            <person name="Kuo A."/>
            <person name="Maheswari U."/>
            <person name="Martens C."/>
            <person name="Maumus F."/>
            <person name="Otillar R.P."/>
            <person name="Rayko E."/>
            <person name="Salamov A."/>
            <person name="Vandepoele K."/>
            <person name="Beszteri B."/>
            <person name="Gruber A."/>
            <person name="Heijde M."/>
            <person name="Katinka M."/>
            <person name="Mock T."/>
            <person name="Valentin K."/>
            <person name="Verret F."/>
            <person name="Berges J.A."/>
            <person name="Brownlee C."/>
            <person name="Cadoret J.P."/>
            <person name="Chiovitti A."/>
            <person name="Choi C.J."/>
            <person name="Coesel S."/>
            <person name="De Martino A."/>
            <person name="Detter J.C."/>
            <person name="Durkin C."/>
            <person name="Falciatore A."/>
            <person name="Fournet J."/>
            <person name="Haruta M."/>
            <person name="Huysman M.J."/>
            <person name="Jenkins B.D."/>
            <person name="Jiroutova K."/>
            <person name="Jorgensen R.E."/>
            <person name="Joubert Y."/>
            <person name="Kaplan A."/>
            <person name="Kroger N."/>
            <person name="Kroth P.G."/>
            <person name="La Roche J."/>
            <person name="Lindquist E."/>
            <person name="Lommer M."/>
            <person name="Martin-Jezequel V."/>
            <person name="Lopez P.J."/>
            <person name="Lucas S."/>
            <person name="Mangogna M."/>
            <person name="McGinnis K."/>
            <person name="Medlin L.K."/>
            <person name="Montsant A."/>
            <person name="Oudot-Le Secq M.P."/>
            <person name="Napoli C."/>
            <person name="Obornik M."/>
            <person name="Parker M.S."/>
            <person name="Petit J.L."/>
            <person name="Porcel B.M."/>
            <person name="Poulsen N."/>
            <person name="Robison M."/>
            <person name="Rychlewski L."/>
            <person name="Rynearson T.A."/>
            <person name="Schmutz J."/>
            <person name="Shapiro H."/>
            <person name="Siaut M."/>
            <person name="Stanley M."/>
            <person name="Sussman M.R."/>
            <person name="Taylor A.R."/>
            <person name="Vardi A."/>
            <person name="von Dassow P."/>
            <person name="Vyverman W."/>
            <person name="Willis A."/>
            <person name="Wyrwicz L.S."/>
            <person name="Rokhsar D.S."/>
            <person name="Weissenbach J."/>
            <person name="Armbrust E.V."/>
            <person name="Green B.R."/>
            <person name="Van de Peer Y."/>
            <person name="Grigoriev I.V."/>
        </authorList>
    </citation>
    <scope>NUCLEOTIDE SEQUENCE [LARGE SCALE GENOMIC DNA]</scope>
    <source>
        <strain evidence="2 3">CCMP1335</strain>
    </source>
</reference>
<keyword evidence="3" id="KW-1185">Reference proteome</keyword>
<feature type="signal peptide" evidence="1">
    <location>
        <begin position="1"/>
        <end position="21"/>
    </location>
</feature>
<reference evidence="2 3" key="1">
    <citation type="journal article" date="2004" name="Science">
        <title>The genome of the diatom Thalassiosira pseudonana: ecology, evolution, and metabolism.</title>
        <authorList>
            <person name="Armbrust E.V."/>
            <person name="Berges J.A."/>
            <person name="Bowler C."/>
            <person name="Green B.R."/>
            <person name="Martinez D."/>
            <person name="Putnam N.H."/>
            <person name="Zhou S."/>
            <person name="Allen A.E."/>
            <person name="Apt K.E."/>
            <person name="Bechner M."/>
            <person name="Brzezinski M.A."/>
            <person name="Chaal B.K."/>
            <person name="Chiovitti A."/>
            <person name="Davis A.K."/>
            <person name="Demarest M.S."/>
            <person name="Detter J.C."/>
            <person name="Glavina T."/>
            <person name="Goodstein D."/>
            <person name="Hadi M.Z."/>
            <person name="Hellsten U."/>
            <person name="Hildebrand M."/>
            <person name="Jenkins B.D."/>
            <person name="Jurka J."/>
            <person name="Kapitonov V.V."/>
            <person name="Kroger N."/>
            <person name="Lau W.W."/>
            <person name="Lane T.W."/>
            <person name="Larimer F.W."/>
            <person name="Lippmeier J.C."/>
            <person name="Lucas S."/>
            <person name="Medina M."/>
            <person name="Montsant A."/>
            <person name="Obornik M."/>
            <person name="Parker M.S."/>
            <person name="Palenik B."/>
            <person name="Pazour G.J."/>
            <person name="Richardson P.M."/>
            <person name="Rynearson T.A."/>
            <person name="Saito M.A."/>
            <person name="Schwartz D.C."/>
            <person name="Thamatrakoln K."/>
            <person name="Valentin K."/>
            <person name="Vardi A."/>
            <person name="Wilkerson F.P."/>
            <person name="Rokhsar D.S."/>
        </authorList>
    </citation>
    <scope>NUCLEOTIDE SEQUENCE [LARGE SCALE GENOMIC DNA]</scope>
    <source>
        <strain evidence="2 3">CCMP1335</strain>
    </source>
</reference>